<name>A0A0G1NG08_9BACT</name>
<proteinExistence type="inferred from homology"/>
<dbReference type="Proteomes" id="UP000034644">
    <property type="component" value="Unassembled WGS sequence"/>
</dbReference>
<dbReference type="EMBL" id="LCLO01000003">
    <property type="protein sequence ID" value="KKU19514.1"/>
    <property type="molecule type" value="Genomic_DNA"/>
</dbReference>
<dbReference type="PANTHER" id="PTHR43179">
    <property type="entry name" value="RHAMNOSYLTRANSFERASE WBBL"/>
    <property type="match status" value="1"/>
</dbReference>
<dbReference type="InterPro" id="IPR001173">
    <property type="entry name" value="Glyco_trans_2-like"/>
</dbReference>
<dbReference type="GO" id="GO:0016757">
    <property type="term" value="F:glycosyltransferase activity"/>
    <property type="evidence" value="ECO:0007669"/>
    <property type="project" value="UniProtKB-KW"/>
</dbReference>
<organism evidence="5 6">
    <name type="scientific">Candidatus Azambacteria bacterium GW2011_GWA2_45_90</name>
    <dbReference type="NCBI Taxonomy" id="1618614"/>
    <lineage>
        <taxon>Bacteria</taxon>
        <taxon>Candidatus Azamiibacteriota</taxon>
    </lineage>
</organism>
<reference evidence="5 6" key="1">
    <citation type="journal article" date="2015" name="Nature">
        <title>rRNA introns, odd ribosomes, and small enigmatic genomes across a large radiation of phyla.</title>
        <authorList>
            <person name="Brown C.T."/>
            <person name="Hug L.A."/>
            <person name="Thomas B.C."/>
            <person name="Sharon I."/>
            <person name="Castelle C.J."/>
            <person name="Singh A."/>
            <person name="Wilkins M.J."/>
            <person name="Williams K.H."/>
            <person name="Banfield J.F."/>
        </authorList>
    </citation>
    <scope>NUCLEOTIDE SEQUENCE [LARGE SCALE GENOMIC DNA]</scope>
</reference>
<evidence type="ECO:0000313" key="5">
    <source>
        <dbReference type="EMBL" id="KKU19514.1"/>
    </source>
</evidence>
<dbReference type="Pfam" id="PF00535">
    <property type="entry name" value="Glycos_transf_2"/>
    <property type="match status" value="1"/>
</dbReference>
<sequence>MKQELKIPKVFIIVLNWNGWRDTIGCLESLQKIDYPNCEVLVIDNGSADDSVERIKGFLNSPPNKLRAAVYDLQFNLGFAGGNNFGIKYALESGADYVLLLNNDTTVAPDFLTKLIEVGESGKEIGVLGPVIYFFDEPRRIWFGGSRINRLRNKATHLHYGETRNLGTKFFETDYITGCALLIKKEVIDKIGPMTEDYFLYYEDADWNLRARKAGYKIVLAPAAKIWHKISASTKEFSPNYIYYHVRNGLILSRRHGTVLTKSIVHLLIAWTLAKQIVKLLIPSKRSWAKATINGISDFYRGRTGPITLNS</sequence>
<dbReference type="PANTHER" id="PTHR43179:SF12">
    <property type="entry name" value="GALACTOFURANOSYLTRANSFERASE GLFT2"/>
    <property type="match status" value="1"/>
</dbReference>
<accession>A0A0G1NG08</accession>
<dbReference type="CDD" id="cd04186">
    <property type="entry name" value="GT_2_like_c"/>
    <property type="match status" value="1"/>
</dbReference>
<dbReference type="Gene3D" id="3.90.550.10">
    <property type="entry name" value="Spore Coat Polysaccharide Biosynthesis Protein SpsA, Chain A"/>
    <property type="match status" value="1"/>
</dbReference>
<dbReference type="PATRIC" id="fig|1618614.3.peg.65"/>
<evidence type="ECO:0000256" key="2">
    <source>
        <dbReference type="ARBA" id="ARBA00022676"/>
    </source>
</evidence>
<evidence type="ECO:0000259" key="4">
    <source>
        <dbReference type="Pfam" id="PF00535"/>
    </source>
</evidence>
<comment type="caution">
    <text evidence="5">The sequence shown here is derived from an EMBL/GenBank/DDBJ whole genome shotgun (WGS) entry which is preliminary data.</text>
</comment>
<dbReference type="InterPro" id="IPR029044">
    <property type="entry name" value="Nucleotide-diphossugar_trans"/>
</dbReference>
<dbReference type="AlphaFoldDB" id="A0A0G1NG08"/>
<evidence type="ECO:0000313" key="6">
    <source>
        <dbReference type="Proteomes" id="UP000034644"/>
    </source>
</evidence>
<protein>
    <recommendedName>
        <fullName evidence="4">Glycosyltransferase 2-like domain-containing protein</fullName>
    </recommendedName>
</protein>
<dbReference type="SUPFAM" id="SSF53448">
    <property type="entry name" value="Nucleotide-diphospho-sugar transferases"/>
    <property type="match status" value="1"/>
</dbReference>
<keyword evidence="3" id="KW-0808">Transferase</keyword>
<evidence type="ECO:0000256" key="3">
    <source>
        <dbReference type="ARBA" id="ARBA00022679"/>
    </source>
</evidence>
<keyword evidence="2" id="KW-0328">Glycosyltransferase</keyword>
<comment type="similarity">
    <text evidence="1">Belongs to the glycosyltransferase 2 family.</text>
</comment>
<feature type="domain" description="Glycosyltransferase 2-like" evidence="4">
    <location>
        <begin position="12"/>
        <end position="191"/>
    </location>
</feature>
<evidence type="ECO:0000256" key="1">
    <source>
        <dbReference type="ARBA" id="ARBA00006739"/>
    </source>
</evidence>
<gene>
    <name evidence="5" type="ORF">UX27_C0003G0011</name>
</gene>